<accession>A0A8J3LUD9</accession>
<evidence type="ECO:0000259" key="2">
    <source>
        <dbReference type="Pfam" id="PF13338"/>
    </source>
</evidence>
<proteinExistence type="predicted"/>
<evidence type="ECO:0000313" key="4">
    <source>
        <dbReference type="Proteomes" id="UP000653674"/>
    </source>
</evidence>
<protein>
    <recommendedName>
        <fullName evidence="2">AbiEi antitoxin N-terminal domain-containing protein</fullName>
    </recommendedName>
</protein>
<evidence type="ECO:0000313" key="3">
    <source>
        <dbReference type="EMBL" id="GIG73791.1"/>
    </source>
</evidence>
<dbReference type="Pfam" id="PF13338">
    <property type="entry name" value="AbiEi_4"/>
    <property type="match status" value="1"/>
</dbReference>
<reference evidence="3" key="1">
    <citation type="submission" date="2021-01" db="EMBL/GenBank/DDBJ databases">
        <title>Whole genome shotgun sequence of Planosporangium flavigriseum NBRC 105377.</title>
        <authorList>
            <person name="Komaki H."/>
            <person name="Tamura T."/>
        </authorList>
    </citation>
    <scope>NUCLEOTIDE SEQUENCE</scope>
    <source>
        <strain evidence="3">NBRC 105377</strain>
    </source>
</reference>
<dbReference type="AlphaFoldDB" id="A0A8J3LUD9"/>
<evidence type="ECO:0000256" key="1">
    <source>
        <dbReference type="SAM" id="MobiDB-lite"/>
    </source>
</evidence>
<feature type="domain" description="AbiEi antitoxin N-terminal" evidence="2">
    <location>
        <begin position="31"/>
        <end position="66"/>
    </location>
</feature>
<sequence>MLLCAFLVEGRWTARAAKTTQQDCLKRLPATFTYSQARRLGISDWTLYRLRDERLIEPLGRGLYERADLAEGDQDLLAIAARASRATLCLRSALARHGLIDDIPATIDIALPRGTRTPALDGPISWHHFDAATFDLGRDRLDLAAGQKIGIYNAERCIVDAFRLSGIEGPELGNEALRSCRGPRRRSAGPFRSSCEAHP</sequence>
<organism evidence="3 4">
    <name type="scientific">Planosporangium flavigriseum</name>
    <dbReference type="NCBI Taxonomy" id="373681"/>
    <lineage>
        <taxon>Bacteria</taxon>
        <taxon>Bacillati</taxon>
        <taxon>Actinomycetota</taxon>
        <taxon>Actinomycetes</taxon>
        <taxon>Micromonosporales</taxon>
        <taxon>Micromonosporaceae</taxon>
        <taxon>Planosporangium</taxon>
    </lineage>
</organism>
<dbReference type="EMBL" id="BONU01000011">
    <property type="protein sequence ID" value="GIG73791.1"/>
    <property type="molecule type" value="Genomic_DNA"/>
</dbReference>
<dbReference type="RefSeq" id="WP_168072957.1">
    <property type="nucleotide sequence ID" value="NZ_BAAAQJ010000008.1"/>
</dbReference>
<comment type="caution">
    <text evidence="3">The sequence shown here is derived from an EMBL/GenBank/DDBJ whole genome shotgun (WGS) entry which is preliminary data.</text>
</comment>
<dbReference type="InterPro" id="IPR025159">
    <property type="entry name" value="AbiEi_N"/>
</dbReference>
<feature type="region of interest" description="Disordered" evidence="1">
    <location>
        <begin position="175"/>
        <end position="199"/>
    </location>
</feature>
<keyword evidence="4" id="KW-1185">Reference proteome</keyword>
<gene>
    <name evidence="3" type="ORF">Pfl04_21950</name>
</gene>
<dbReference type="Proteomes" id="UP000653674">
    <property type="component" value="Unassembled WGS sequence"/>
</dbReference>
<name>A0A8J3LUD9_9ACTN</name>